<feature type="active site" description="Proton donor" evidence="2">
    <location>
        <position position="59"/>
    </location>
</feature>
<dbReference type="Proteomes" id="UP000799777">
    <property type="component" value="Unassembled WGS sequence"/>
</dbReference>
<evidence type="ECO:0000256" key="2">
    <source>
        <dbReference type="PIRSR" id="PIRSR000097-1"/>
    </source>
</evidence>
<sequence length="308" mass="34585">MLFPTHFVLNTGAQIPAIGFGTPNPMQCIHFPAKPGEVERAVETALKAGYRHIDCAAIYRNKVEVGDGFRRSGIPRSDMFITGKLWTTKHAPDDVKAALDKSLRDLGVEYLDLFLMHWPWFPLRESGVFDLVDIDAAVTYKAMEKLLSTGKARAIGVYSFTINRLTDLLSKTDIVPEVNQVAAHPYLQQHNLFNFCKSKNILIEGRRELVGVLGRRLGMDGGQLLASWGVHCGTVVLPKSVTPSRIKSNLQVKALPKDAFEELSGLERRKRFNQQSRWGFNIYEELGQNKVRKIAEDCAKDNKEKFGV</sequence>
<dbReference type="EMBL" id="ML978386">
    <property type="protein sequence ID" value="KAF2023055.1"/>
    <property type="molecule type" value="Genomic_DNA"/>
</dbReference>
<dbReference type="InterPro" id="IPR036812">
    <property type="entry name" value="NAD(P)_OxRdtase_dom_sf"/>
</dbReference>
<evidence type="ECO:0000256" key="3">
    <source>
        <dbReference type="PIRSR" id="PIRSR000097-2"/>
    </source>
</evidence>
<dbReference type="AlphaFoldDB" id="A0A9P4LFB3"/>
<evidence type="ECO:0000313" key="7">
    <source>
        <dbReference type="Proteomes" id="UP000799777"/>
    </source>
</evidence>
<organism evidence="6 7">
    <name type="scientific">Setomelanomma holmii</name>
    <dbReference type="NCBI Taxonomy" id="210430"/>
    <lineage>
        <taxon>Eukaryota</taxon>
        <taxon>Fungi</taxon>
        <taxon>Dikarya</taxon>
        <taxon>Ascomycota</taxon>
        <taxon>Pezizomycotina</taxon>
        <taxon>Dothideomycetes</taxon>
        <taxon>Pleosporomycetidae</taxon>
        <taxon>Pleosporales</taxon>
        <taxon>Pleosporineae</taxon>
        <taxon>Phaeosphaeriaceae</taxon>
        <taxon>Setomelanomma</taxon>
    </lineage>
</organism>
<dbReference type="PANTHER" id="PTHR11732">
    <property type="entry name" value="ALDO/KETO REDUCTASE"/>
    <property type="match status" value="1"/>
</dbReference>
<name>A0A9P4LFB3_9PLEO</name>
<dbReference type="InterPro" id="IPR023210">
    <property type="entry name" value="NADP_OxRdtase_dom"/>
</dbReference>
<dbReference type="PROSITE" id="PS00063">
    <property type="entry name" value="ALDOKETO_REDUCTASE_3"/>
    <property type="match status" value="1"/>
</dbReference>
<feature type="site" description="Lowers pKa of active site Tyr" evidence="4">
    <location>
        <position position="84"/>
    </location>
</feature>
<keyword evidence="7" id="KW-1185">Reference proteome</keyword>
<dbReference type="Pfam" id="PF00248">
    <property type="entry name" value="Aldo_ket_red"/>
    <property type="match status" value="1"/>
</dbReference>
<evidence type="ECO:0000259" key="5">
    <source>
        <dbReference type="Pfam" id="PF00248"/>
    </source>
</evidence>
<feature type="domain" description="NADP-dependent oxidoreductase" evidence="5">
    <location>
        <begin position="32"/>
        <end position="201"/>
    </location>
</feature>
<comment type="caution">
    <text evidence="6">The sequence shown here is derived from an EMBL/GenBank/DDBJ whole genome shotgun (WGS) entry which is preliminary data.</text>
</comment>
<evidence type="ECO:0000313" key="6">
    <source>
        <dbReference type="EMBL" id="KAF2023055.1"/>
    </source>
</evidence>
<dbReference type="InterPro" id="IPR020471">
    <property type="entry name" value="AKR"/>
</dbReference>
<keyword evidence="1" id="KW-0560">Oxidoreductase</keyword>
<dbReference type="PIRSF" id="PIRSF000097">
    <property type="entry name" value="AKR"/>
    <property type="match status" value="1"/>
</dbReference>
<feature type="binding site" evidence="3">
    <location>
        <position position="117"/>
    </location>
    <ligand>
        <name>substrate</name>
    </ligand>
</feature>
<gene>
    <name evidence="6" type="ORF">EK21DRAFT_105493</name>
</gene>
<accession>A0A9P4LFB3</accession>
<dbReference type="PRINTS" id="PR00069">
    <property type="entry name" value="ALDKETRDTASE"/>
</dbReference>
<dbReference type="OrthoDB" id="416253at2759"/>
<evidence type="ECO:0000256" key="1">
    <source>
        <dbReference type="ARBA" id="ARBA00023002"/>
    </source>
</evidence>
<dbReference type="GO" id="GO:0016491">
    <property type="term" value="F:oxidoreductase activity"/>
    <property type="evidence" value="ECO:0007669"/>
    <property type="project" value="UniProtKB-KW"/>
</dbReference>
<reference evidence="6" key="1">
    <citation type="journal article" date="2020" name="Stud. Mycol.">
        <title>101 Dothideomycetes genomes: a test case for predicting lifestyles and emergence of pathogens.</title>
        <authorList>
            <person name="Haridas S."/>
            <person name="Albert R."/>
            <person name="Binder M."/>
            <person name="Bloem J."/>
            <person name="Labutti K."/>
            <person name="Salamov A."/>
            <person name="Andreopoulos B."/>
            <person name="Baker S."/>
            <person name="Barry K."/>
            <person name="Bills G."/>
            <person name="Bluhm B."/>
            <person name="Cannon C."/>
            <person name="Castanera R."/>
            <person name="Culley D."/>
            <person name="Daum C."/>
            <person name="Ezra D."/>
            <person name="Gonzalez J."/>
            <person name="Henrissat B."/>
            <person name="Kuo A."/>
            <person name="Liang C."/>
            <person name="Lipzen A."/>
            <person name="Lutzoni F."/>
            <person name="Magnuson J."/>
            <person name="Mondo S."/>
            <person name="Nolan M."/>
            <person name="Ohm R."/>
            <person name="Pangilinan J."/>
            <person name="Park H.-J."/>
            <person name="Ramirez L."/>
            <person name="Alfaro M."/>
            <person name="Sun H."/>
            <person name="Tritt A."/>
            <person name="Yoshinaga Y."/>
            <person name="Zwiers L.-H."/>
            <person name="Turgeon B."/>
            <person name="Goodwin S."/>
            <person name="Spatafora J."/>
            <person name="Crous P."/>
            <person name="Grigoriev I."/>
        </authorList>
    </citation>
    <scope>NUCLEOTIDE SEQUENCE</scope>
    <source>
        <strain evidence="6">CBS 110217</strain>
    </source>
</reference>
<protein>
    <submittedName>
        <fullName evidence="6">Aldo/keto reductase</fullName>
    </submittedName>
</protein>
<dbReference type="Gene3D" id="3.20.20.100">
    <property type="entry name" value="NADP-dependent oxidoreductase domain"/>
    <property type="match status" value="1"/>
</dbReference>
<dbReference type="InterPro" id="IPR018170">
    <property type="entry name" value="Aldo/ket_reductase_CS"/>
</dbReference>
<proteinExistence type="predicted"/>
<dbReference type="SUPFAM" id="SSF51430">
    <property type="entry name" value="NAD(P)-linked oxidoreductase"/>
    <property type="match status" value="1"/>
</dbReference>
<evidence type="ECO:0000256" key="4">
    <source>
        <dbReference type="PIRSR" id="PIRSR000097-3"/>
    </source>
</evidence>